<gene>
    <name evidence="8" type="ORF">G6F50_009062</name>
</gene>
<dbReference type="GO" id="GO:0010628">
    <property type="term" value="P:positive regulation of gene expression"/>
    <property type="evidence" value="ECO:0007669"/>
    <property type="project" value="UniProtKB-ARBA"/>
</dbReference>
<accession>A0A9P6YY99</accession>
<evidence type="ECO:0000256" key="6">
    <source>
        <dbReference type="SAM" id="MobiDB-lite"/>
    </source>
</evidence>
<evidence type="ECO:0000313" key="8">
    <source>
        <dbReference type="EMBL" id="KAG1566524.1"/>
    </source>
</evidence>
<feature type="compositionally biased region" description="Low complexity" evidence="6">
    <location>
        <begin position="280"/>
        <end position="297"/>
    </location>
</feature>
<dbReference type="Pfam" id="PF02671">
    <property type="entry name" value="PAH"/>
    <property type="match status" value="3"/>
</dbReference>
<dbReference type="GO" id="GO:0003714">
    <property type="term" value="F:transcription corepressor activity"/>
    <property type="evidence" value="ECO:0007669"/>
    <property type="project" value="InterPro"/>
</dbReference>
<feature type="compositionally biased region" description="Low complexity" evidence="6">
    <location>
        <begin position="11"/>
        <end position="24"/>
    </location>
</feature>
<keyword evidence="2" id="KW-0678">Repressor</keyword>
<dbReference type="AlphaFoldDB" id="A0A9P6YY99"/>
<dbReference type="SUPFAM" id="SSF47762">
    <property type="entry name" value="PAH2 domain"/>
    <property type="match status" value="3"/>
</dbReference>
<evidence type="ECO:0000256" key="5">
    <source>
        <dbReference type="PROSITE-ProRule" id="PRU00810"/>
    </source>
</evidence>
<feature type="compositionally biased region" description="Polar residues" evidence="6">
    <location>
        <begin position="1"/>
        <end position="10"/>
    </location>
</feature>
<organism evidence="8 9">
    <name type="scientific">Rhizopus delemar</name>
    <dbReference type="NCBI Taxonomy" id="936053"/>
    <lineage>
        <taxon>Eukaryota</taxon>
        <taxon>Fungi</taxon>
        <taxon>Fungi incertae sedis</taxon>
        <taxon>Mucoromycota</taxon>
        <taxon>Mucoromycotina</taxon>
        <taxon>Mucoromycetes</taxon>
        <taxon>Mucorales</taxon>
        <taxon>Mucorineae</taxon>
        <taxon>Rhizopodaceae</taxon>
        <taxon>Rhizopus</taxon>
    </lineage>
</organism>
<protein>
    <recommendedName>
        <fullName evidence="7">Histone deacetylase interacting domain-containing protein</fullName>
    </recommendedName>
</protein>
<evidence type="ECO:0000256" key="4">
    <source>
        <dbReference type="ARBA" id="ARBA00023242"/>
    </source>
</evidence>
<evidence type="ECO:0000259" key="7">
    <source>
        <dbReference type="SMART" id="SM00761"/>
    </source>
</evidence>
<feature type="region of interest" description="Disordered" evidence="6">
    <location>
        <begin position="1"/>
        <end position="24"/>
    </location>
</feature>
<dbReference type="FunFam" id="1.20.1160.11:FF:000003">
    <property type="entry name" value="Paired amphipathic helix SIN3-like protein"/>
    <property type="match status" value="1"/>
</dbReference>
<dbReference type="EMBL" id="JAANIU010001707">
    <property type="protein sequence ID" value="KAG1566524.1"/>
    <property type="molecule type" value="Genomic_DNA"/>
</dbReference>
<dbReference type="InterPro" id="IPR036600">
    <property type="entry name" value="PAH_sf"/>
</dbReference>
<keyword evidence="4 5" id="KW-0539">Nucleus</keyword>
<proteinExistence type="predicted"/>
<dbReference type="SMART" id="SM00761">
    <property type="entry name" value="HDAC_interact"/>
    <property type="match status" value="1"/>
</dbReference>
<keyword evidence="9" id="KW-1185">Reference proteome</keyword>
<dbReference type="PANTHER" id="PTHR12346">
    <property type="entry name" value="SIN3B-RELATED"/>
    <property type="match status" value="1"/>
</dbReference>
<feature type="region of interest" description="Disordered" evidence="6">
    <location>
        <begin position="667"/>
        <end position="706"/>
    </location>
</feature>
<feature type="domain" description="Histone deacetylase interacting" evidence="7">
    <location>
        <begin position="394"/>
        <end position="497"/>
    </location>
</feature>
<comment type="caution">
    <text evidence="8">The sequence shown here is derived from an EMBL/GenBank/DDBJ whole genome shotgun (WGS) entry which is preliminary data.</text>
</comment>
<dbReference type="GO" id="GO:0000122">
    <property type="term" value="P:negative regulation of transcription by RNA polymerase II"/>
    <property type="evidence" value="ECO:0007669"/>
    <property type="project" value="TreeGrafter"/>
</dbReference>
<feature type="compositionally biased region" description="Acidic residues" evidence="6">
    <location>
        <begin position="670"/>
        <end position="683"/>
    </location>
</feature>
<dbReference type="Pfam" id="PF08295">
    <property type="entry name" value="Sin3_corepress"/>
    <property type="match status" value="1"/>
</dbReference>
<dbReference type="InterPro" id="IPR039774">
    <property type="entry name" value="Sin3-like"/>
</dbReference>
<dbReference type="InterPro" id="IPR003822">
    <property type="entry name" value="PAH"/>
</dbReference>
<evidence type="ECO:0000256" key="3">
    <source>
        <dbReference type="ARBA" id="ARBA00022737"/>
    </source>
</evidence>
<feature type="compositionally biased region" description="Polar residues" evidence="6">
    <location>
        <begin position="694"/>
        <end position="706"/>
    </location>
</feature>
<dbReference type="InterPro" id="IPR013194">
    <property type="entry name" value="HDAC_interact_dom"/>
</dbReference>
<reference evidence="8 9" key="1">
    <citation type="journal article" date="2020" name="Microb. Genom.">
        <title>Genetic diversity of clinical and environmental Mucorales isolates obtained from an investigation of mucormycosis cases among solid organ transplant recipients.</title>
        <authorList>
            <person name="Nguyen M.H."/>
            <person name="Kaul D."/>
            <person name="Muto C."/>
            <person name="Cheng S.J."/>
            <person name="Richter R.A."/>
            <person name="Bruno V.M."/>
            <person name="Liu G."/>
            <person name="Beyhan S."/>
            <person name="Sundermann A.J."/>
            <person name="Mounaud S."/>
            <person name="Pasculle A.W."/>
            <person name="Nierman W.C."/>
            <person name="Driscoll E."/>
            <person name="Cumbie R."/>
            <person name="Clancy C.J."/>
            <person name="Dupont C.L."/>
        </authorList>
    </citation>
    <scope>NUCLEOTIDE SEQUENCE [LARGE SCALE GENOMIC DNA]</scope>
    <source>
        <strain evidence="8 9">GL24</strain>
    </source>
</reference>
<comment type="subcellular location">
    <subcellularLocation>
        <location evidence="1 5">Nucleus</location>
    </subcellularLocation>
</comment>
<evidence type="ECO:0000256" key="1">
    <source>
        <dbReference type="ARBA" id="ARBA00004123"/>
    </source>
</evidence>
<keyword evidence="3" id="KW-0677">Repeat</keyword>
<dbReference type="Pfam" id="PF16879">
    <property type="entry name" value="Sin3a_C"/>
    <property type="match status" value="1"/>
</dbReference>
<dbReference type="InterPro" id="IPR031693">
    <property type="entry name" value="Sin3_C"/>
</dbReference>
<feature type="region of interest" description="Disordered" evidence="6">
    <location>
        <begin position="279"/>
        <end position="304"/>
    </location>
</feature>
<dbReference type="GO" id="GO:0033698">
    <property type="term" value="C:Rpd3L complex"/>
    <property type="evidence" value="ECO:0007669"/>
    <property type="project" value="UniProtKB-ARBA"/>
</dbReference>
<evidence type="ECO:0000256" key="2">
    <source>
        <dbReference type="ARBA" id="ARBA00022491"/>
    </source>
</evidence>
<dbReference type="PROSITE" id="PS51477">
    <property type="entry name" value="PAH"/>
    <property type="match status" value="2"/>
</dbReference>
<dbReference type="PANTHER" id="PTHR12346:SF0">
    <property type="entry name" value="SIN3A, ISOFORM G"/>
    <property type="match status" value="1"/>
</dbReference>
<dbReference type="Proteomes" id="UP000740926">
    <property type="component" value="Unassembled WGS sequence"/>
</dbReference>
<dbReference type="Gene3D" id="1.20.1160.11">
    <property type="entry name" value="Paired amphipathic helix"/>
    <property type="match status" value="3"/>
</dbReference>
<sequence>MSNKISAPVNSTTDTTSSLSKSFSSVNSISDQRSSFSDPSSMVEVNYLPHPSNLIMYEDSYSSIPATQQQQQPSLSPSNNHRPLNVVDALGYLDQVKSCFADQPNVYNEFLDIMKDFKSQAIDTPGVIDRVSHLFKGHPILVSGFNTFLPAGHHIECSKENPMKIITSNPYSINEARPPVEFNQAISYVNRIKTRFSQKPEVYKQFLDILHTYQKDLKPIREVYTNIQYLFAGHDDLLEDFKQFLPEVQEPRGFKRVMKTQASSIHTKKRKTYMTKKIKQQQQLQQQMQQTQQIQEQPPDPPFDPVRPSVSAEEIDLFDRIKKHIGNKPSYDEFLKIINLYTLHILNADQLIQQVGSFLDQDTLNSLQQLIEYEPKDKPVEIPHHPPVKPDLNDCEAVEDSPSYRIVPKEWQTQPCSGRDALCFEVLNDIYVSHPRWATDDSVFIGSKRNFYEDAMHRNEEERYDFDVNIDANQNVIALLEPIAQKIEKMTDEEKNTFRLEPGLGGETISIYERIIKKIYGKERGEELVDLIYTSPAAVIPTLLTRLKQKDSEWKKAQKEWNKQWREQDLKNYYKSLDYQCNSFKSNDRKVLSVKSMIAEVEMQKQFTFQPTDFVILKDVVHLTLYYLQRQHSFTKHDQKRIRHFLYTFIPAFFHFKPNVFENQFKETDSETQSDEPSEELSEEQILAGHESGSETQTSVKETNAEQDSVAKSLQFDIIERKLDEDKFFCNVQFYSFFRTFQILYERLYKLKYINDNYPERLKKTLNKTAVDLSLYSNRFDDIDLSNGHYNALVRMIERFIDGDLDQATFEENVRYIFGIDAYIVFTIDRVLHFFVKQIQTIVLDKNSNQLMKSNMESADESPERCL</sequence>
<evidence type="ECO:0000313" key="9">
    <source>
        <dbReference type="Proteomes" id="UP000740926"/>
    </source>
</evidence>
<name>A0A9P6YY99_9FUNG</name>
<dbReference type="FunFam" id="1.20.1160.11:FF:000001">
    <property type="entry name" value="Paired amphipathic helix protein Sin3"/>
    <property type="match status" value="1"/>
</dbReference>